<gene>
    <name evidence="1" type="ORF">POM88_047447</name>
</gene>
<reference evidence="1" key="2">
    <citation type="submission" date="2023-05" db="EMBL/GenBank/DDBJ databases">
        <authorList>
            <person name="Schelkunov M.I."/>
        </authorList>
    </citation>
    <scope>NUCLEOTIDE SEQUENCE</scope>
    <source>
        <strain evidence="1">Hsosn_3</strain>
        <tissue evidence="1">Leaf</tissue>
    </source>
</reference>
<sequence length="264" mass="29798">MESIYQAVQESSLPSEQIINTSSTLHHLGFGFDSISNDYKILRIVFANFFDDIFNDCPGLVAQLYSANADSWKEIEVPKTIKAYWITITSNCIHAQPGALYFKEQHSKKSNVMEYEGSAAMIFESYHQGSVLSLWTLDYICDNVSWTKKINLKFNLKIDQIALHLGAGQFVAAEYDTLPKSSDKYSGHILYDHNKKETKKLSLPILDSKVTSLIEYTESLVSLKGSKQETESSGIYYYKETLLLLSILAMFHCLHGQASFITGV</sequence>
<comment type="caution">
    <text evidence="1">The sequence shown here is derived from an EMBL/GenBank/DDBJ whole genome shotgun (WGS) entry which is preliminary data.</text>
</comment>
<organism evidence="1 2">
    <name type="scientific">Heracleum sosnowskyi</name>
    <dbReference type="NCBI Taxonomy" id="360622"/>
    <lineage>
        <taxon>Eukaryota</taxon>
        <taxon>Viridiplantae</taxon>
        <taxon>Streptophyta</taxon>
        <taxon>Embryophyta</taxon>
        <taxon>Tracheophyta</taxon>
        <taxon>Spermatophyta</taxon>
        <taxon>Magnoliopsida</taxon>
        <taxon>eudicotyledons</taxon>
        <taxon>Gunneridae</taxon>
        <taxon>Pentapetalae</taxon>
        <taxon>asterids</taxon>
        <taxon>campanulids</taxon>
        <taxon>Apiales</taxon>
        <taxon>Apiaceae</taxon>
        <taxon>Apioideae</taxon>
        <taxon>apioid superclade</taxon>
        <taxon>Tordylieae</taxon>
        <taxon>Tordyliinae</taxon>
        <taxon>Heracleum</taxon>
    </lineage>
</organism>
<dbReference type="Proteomes" id="UP001237642">
    <property type="component" value="Unassembled WGS sequence"/>
</dbReference>
<evidence type="ECO:0000313" key="2">
    <source>
        <dbReference type="Proteomes" id="UP001237642"/>
    </source>
</evidence>
<dbReference type="AlphaFoldDB" id="A0AAD8GUC1"/>
<protein>
    <submittedName>
        <fullName evidence="1">Uncharacterized protein</fullName>
    </submittedName>
</protein>
<keyword evidence="2" id="KW-1185">Reference proteome</keyword>
<evidence type="ECO:0000313" key="1">
    <source>
        <dbReference type="EMBL" id="KAK1354191.1"/>
    </source>
</evidence>
<dbReference type="EMBL" id="JAUIZM010000011">
    <property type="protein sequence ID" value="KAK1354191.1"/>
    <property type="molecule type" value="Genomic_DNA"/>
</dbReference>
<name>A0AAD8GUC1_9APIA</name>
<accession>A0AAD8GUC1</accession>
<reference evidence="1" key="1">
    <citation type="submission" date="2023-02" db="EMBL/GenBank/DDBJ databases">
        <title>Genome of toxic invasive species Heracleum sosnowskyi carries increased number of genes despite the absence of recent whole-genome duplications.</title>
        <authorList>
            <person name="Schelkunov M."/>
            <person name="Shtratnikova V."/>
            <person name="Makarenko M."/>
            <person name="Klepikova A."/>
            <person name="Omelchenko D."/>
            <person name="Novikova G."/>
            <person name="Obukhova E."/>
            <person name="Bogdanov V."/>
            <person name="Penin A."/>
            <person name="Logacheva M."/>
        </authorList>
    </citation>
    <scope>NUCLEOTIDE SEQUENCE</scope>
    <source>
        <strain evidence="1">Hsosn_3</strain>
        <tissue evidence="1">Leaf</tissue>
    </source>
</reference>
<proteinExistence type="predicted"/>